<accession>A0A0D5NFM8</accession>
<dbReference type="KEGG" id="pbj:VN24_02930"/>
<evidence type="ECO:0008006" key="3">
    <source>
        <dbReference type="Google" id="ProtNLM"/>
    </source>
</evidence>
<evidence type="ECO:0000313" key="2">
    <source>
        <dbReference type="Proteomes" id="UP000032633"/>
    </source>
</evidence>
<dbReference type="SUPFAM" id="SSF52540">
    <property type="entry name" value="P-loop containing nucleoside triphosphate hydrolases"/>
    <property type="match status" value="1"/>
</dbReference>
<dbReference type="AlphaFoldDB" id="A0A0D5NFM8"/>
<keyword evidence="2" id="KW-1185">Reference proteome</keyword>
<sequence length="291" mass="31437">MAQFQPLPALLQSLLAVYGGAGRLLAEAGVSRGDGAAVITVFDAIGGLGKTTLALHLARQAGLRGERVFYLNLELWNATNLLLDGDCGTAMADVLYLLHTQPDAAVSKLGELRKHCVRMKADYFTPGVNPEERMSMGPDEAVKLIGLLAGSGDYDLVIADMDSRLNPLALAVFGVSDAVVWLVTPSGTVCRKTELALDYARRKWTDKFHQAERKIRFVSNRCSSRHSNEQQAGSPLLKKITATLPEVDEWSGAPKQDIWSAAPHYRGAVEQLLEALGRKEGSGYVRGGYGA</sequence>
<dbReference type="InterPro" id="IPR027417">
    <property type="entry name" value="P-loop_NTPase"/>
</dbReference>
<dbReference type="HOGENOM" id="CLU_060728_1_0_9"/>
<name>A0A0D5NFM8_9BACL</name>
<dbReference type="Gene3D" id="3.40.50.300">
    <property type="entry name" value="P-loop containing nucleotide triphosphate hydrolases"/>
    <property type="match status" value="1"/>
</dbReference>
<protein>
    <recommendedName>
        <fullName evidence="3">AAA domain-containing protein</fullName>
    </recommendedName>
</protein>
<reference evidence="1 2" key="1">
    <citation type="journal article" date="2015" name="J. Biotechnol.">
        <title>Complete genome sequence of Paenibacillus beijingensis 7188(T) (=DSM 24997(T)), a novel rhizobacterium from jujube garden soil.</title>
        <authorList>
            <person name="Kwak Y."/>
            <person name="Shin J.H."/>
        </authorList>
    </citation>
    <scope>NUCLEOTIDE SEQUENCE [LARGE SCALE GENOMIC DNA]</scope>
    <source>
        <strain evidence="1 2">DSM 24997</strain>
    </source>
</reference>
<organism evidence="1 2">
    <name type="scientific">Paenibacillus beijingensis</name>
    <dbReference type="NCBI Taxonomy" id="1126833"/>
    <lineage>
        <taxon>Bacteria</taxon>
        <taxon>Bacillati</taxon>
        <taxon>Bacillota</taxon>
        <taxon>Bacilli</taxon>
        <taxon>Bacillales</taxon>
        <taxon>Paenibacillaceae</taxon>
        <taxon>Paenibacillus</taxon>
    </lineage>
</organism>
<dbReference type="PATRIC" id="fig|1126833.4.peg.649"/>
<dbReference type="Proteomes" id="UP000032633">
    <property type="component" value="Chromosome"/>
</dbReference>
<gene>
    <name evidence="1" type="ORF">VN24_02930</name>
</gene>
<dbReference type="EMBL" id="CP011058">
    <property type="protein sequence ID" value="AJY73777.1"/>
    <property type="molecule type" value="Genomic_DNA"/>
</dbReference>
<reference evidence="2" key="2">
    <citation type="submission" date="2015-03" db="EMBL/GenBank/DDBJ databases">
        <title>Genome sequence of Paenibacillus beijingensis strain DSM 24997T.</title>
        <authorList>
            <person name="Kwak Y."/>
            <person name="Shin J.-H."/>
        </authorList>
    </citation>
    <scope>NUCLEOTIDE SEQUENCE [LARGE SCALE GENOMIC DNA]</scope>
    <source>
        <strain evidence="2">DSM 24997</strain>
    </source>
</reference>
<evidence type="ECO:0000313" key="1">
    <source>
        <dbReference type="EMBL" id="AJY73777.1"/>
    </source>
</evidence>
<dbReference type="STRING" id="1126833.VN24_02930"/>
<proteinExistence type="predicted"/>